<reference evidence="2 3" key="1">
    <citation type="submission" date="2019-03" db="EMBL/GenBank/DDBJ databases">
        <title>Whole genome sequence of a novel Rubrobacter taiwanensis strain, isolated from Yellowstone National Park.</title>
        <authorList>
            <person name="Freed S."/>
            <person name="Ramaley R.F."/>
            <person name="Kyndt J.A."/>
        </authorList>
    </citation>
    <scope>NUCLEOTIDE SEQUENCE [LARGE SCALE GENOMIC DNA]</scope>
    <source>
        <strain evidence="2 3">Yellowstone</strain>
    </source>
</reference>
<gene>
    <name evidence="2" type="ORF">E0L93_11365</name>
</gene>
<organism evidence="2 3">
    <name type="scientific">Rubrobacter taiwanensis</name>
    <dbReference type="NCBI Taxonomy" id="185139"/>
    <lineage>
        <taxon>Bacteria</taxon>
        <taxon>Bacillati</taxon>
        <taxon>Actinomycetota</taxon>
        <taxon>Rubrobacteria</taxon>
        <taxon>Rubrobacterales</taxon>
        <taxon>Rubrobacteraceae</taxon>
        <taxon>Rubrobacter</taxon>
    </lineage>
</organism>
<dbReference type="Pfam" id="PF14582">
    <property type="entry name" value="Metallophos_3"/>
    <property type="match status" value="1"/>
</dbReference>
<dbReference type="RefSeq" id="WP_132692004.1">
    <property type="nucleotide sequence ID" value="NZ_SKBU01000020.1"/>
</dbReference>
<name>A0A4V2NW37_9ACTN</name>
<comment type="caution">
    <text evidence="2">The sequence shown here is derived from an EMBL/GenBank/DDBJ whole genome shotgun (WGS) entry which is preliminary data.</text>
</comment>
<dbReference type="InterPro" id="IPR029461">
    <property type="entry name" value="TT1561-like"/>
</dbReference>
<dbReference type="InterPro" id="IPR029052">
    <property type="entry name" value="Metallo-depent_PP-like"/>
</dbReference>
<evidence type="ECO:0000313" key="2">
    <source>
        <dbReference type="EMBL" id="TCJ15852.1"/>
    </source>
</evidence>
<dbReference type="AlphaFoldDB" id="A0A4V2NW37"/>
<sequence length="44" mass="4703">MPAGEESFRQERLGTSLVVSPGRLSEGRFAIVDLLEGEAEAKGL</sequence>
<feature type="domain" description="Metallophosphoesterase TT1561-like" evidence="1">
    <location>
        <begin position="9"/>
        <end position="41"/>
    </location>
</feature>
<dbReference type="OrthoDB" id="5242133at2"/>
<accession>A0A4V2NW37</accession>
<dbReference type="Gene3D" id="3.60.21.10">
    <property type="match status" value="1"/>
</dbReference>
<proteinExistence type="predicted"/>
<evidence type="ECO:0000313" key="3">
    <source>
        <dbReference type="Proteomes" id="UP000295244"/>
    </source>
</evidence>
<protein>
    <recommendedName>
        <fullName evidence="1">Metallophosphoesterase TT1561-like domain-containing protein</fullName>
    </recommendedName>
</protein>
<dbReference type="Proteomes" id="UP000295244">
    <property type="component" value="Unassembled WGS sequence"/>
</dbReference>
<dbReference type="EMBL" id="SKBU01000020">
    <property type="protein sequence ID" value="TCJ15852.1"/>
    <property type="molecule type" value="Genomic_DNA"/>
</dbReference>
<keyword evidence="3" id="KW-1185">Reference proteome</keyword>
<evidence type="ECO:0000259" key="1">
    <source>
        <dbReference type="Pfam" id="PF14582"/>
    </source>
</evidence>